<comment type="similarity">
    <text evidence="1 2">Belongs to the LOG family.</text>
</comment>
<organism evidence="3 4">
    <name type="scientific">Bacillus carboniphilus</name>
    <dbReference type="NCBI Taxonomy" id="86663"/>
    <lineage>
        <taxon>Bacteria</taxon>
        <taxon>Bacillati</taxon>
        <taxon>Bacillota</taxon>
        <taxon>Bacilli</taxon>
        <taxon>Bacillales</taxon>
        <taxon>Bacillaceae</taxon>
        <taxon>Bacillus</taxon>
    </lineage>
</organism>
<keyword evidence="2" id="KW-0378">Hydrolase</keyword>
<reference evidence="4" key="1">
    <citation type="journal article" date="2019" name="Int. J. Syst. Evol. Microbiol.">
        <title>The Global Catalogue of Microorganisms (GCM) 10K type strain sequencing project: providing services to taxonomists for standard genome sequencing and annotation.</title>
        <authorList>
            <consortium name="The Broad Institute Genomics Platform"/>
            <consortium name="The Broad Institute Genome Sequencing Center for Infectious Disease"/>
            <person name="Wu L."/>
            <person name="Ma J."/>
        </authorList>
    </citation>
    <scope>NUCLEOTIDE SEQUENCE [LARGE SCALE GENOMIC DNA]</scope>
    <source>
        <strain evidence="4">JCM 9731</strain>
    </source>
</reference>
<dbReference type="Proteomes" id="UP001500782">
    <property type="component" value="Unassembled WGS sequence"/>
</dbReference>
<comment type="caution">
    <text evidence="3">The sequence shown here is derived from an EMBL/GenBank/DDBJ whole genome shotgun (WGS) entry which is preliminary data.</text>
</comment>
<dbReference type="InterPro" id="IPR031100">
    <property type="entry name" value="LOG_fam"/>
</dbReference>
<name>A0ABP3GDI8_9BACI</name>
<evidence type="ECO:0000313" key="3">
    <source>
        <dbReference type="EMBL" id="GAA0342905.1"/>
    </source>
</evidence>
<dbReference type="EC" id="3.2.2.n1" evidence="2"/>
<accession>A0ABP3GDI8</accession>
<dbReference type="PANTHER" id="PTHR31223">
    <property type="entry name" value="LOG FAMILY PROTEIN YJL055W"/>
    <property type="match status" value="1"/>
</dbReference>
<dbReference type="Gene3D" id="3.40.50.450">
    <property type="match status" value="1"/>
</dbReference>
<dbReference type="PANTHER" id="PTHR31223:SF70">
    <property type="entry name" value="LOG FAMILY PROTEIN YJL055W"/>
    <property type="match status" value="1"/>
</dbReference>
<dbReference type="SUPFAM" id="SSF102405">
    <property type="entry name" value="MCP/YpsA-like"/>
    <property type="match status" value="1"/>
</dbReference>
<dbReference type="InterPro" id="IPR005269">
    <property type="entry name" value="LOG"/>
</dbReference>
<keyword evidence="4" id="KW-1185">Reference proteome</keyword>
<sequence>MKRIAVFCGASSGNDPIYIQEAKRLGKTLAVHGIELVYGGATVGCMGAVANGVLESGGKAIGVIPEKLANIEIAHEHLTELHIVKNMHERKAMMADLADGFIALPGGAGTLEEWFEVFTWAQIGYHAKPCGLLNVNNYYTPLLSLFDHMIGEGFVRKEYKDLIVMNEDPATLVEQFVKHKGKVENRWER</sequence>
<dbReference type="NCBIfam" id="TIGR00730">
    <property type="entry name" value="Rossman fold protein, TIGR00730 family"/>
    <property type="match status" value="1"/>
</dbReference>
<evidence type="ECO:0000256" key="2">
    <source>
        <dbReference type="RuleBase" id="RU363015"/>
    </source>
</evidence>
<evidence type="ECO:0000256" key="1">
    <source>
        <dbReference type="ARBA" id="ARBA00006763"/>
    </source>
</evidence>
<evidence type="ECO:0000313" key="4">
    <source>
        <dbReference type="Proteomes" id="UP001500782"/>
    </source>
</evidence>
<keyword evidence="2" id="KW-0203">Cytokinin biosynthesis</keyword>
<dbReference type="EMBL" id="BAAADJ010000061">
    <property type="protein sequence ID" value="GAA0342905.1"/>
    <property type="molecule type" value="Genomic_DNA"/>
</dbReference>
<dbReference type="RefSeq" id="WP_343802480.1">
    <property type="nucleotide sequence ID" value="NZ_BAAADJ010000061.1"/>
</dbReference>
<protein>
    <recommendedName>
        <fullName evidence="2">Cytokinin riboside 5'-monophosphate phosphoribohydrolase</fullName>
        <ecNumber evidence="2">3.2.2.n1</ecNumber>
    </recommendedName>
</protein>
<gene>
    <name evidence="3" type="ORF">GCM10008967_36700</name>
</gene>
<dbReference type="Pfam" id="PF03641">
    <property type="entry name" value="Lysine_decarbox"/>
    <property type="match status" value="1"/>
</dbReference>
<proteinExistence type="inferred from homology"/>